<dbReference type="GO" id="GO:0070967">
    <property type="term" value="F:coenzyme F420 binding"/>
    <property type="evidence" value="ECO:0007669"/>
    <property type="project" value="TreeGrafter"/>
</dbReference>
<dbReference type="NCBIfam" id="TIGR00026">
    <property type="entry name" value="hi_GC_TIGR00026"/>
    <property type="match status" value="1"/>
</dbReference>
<comment type="caution">
    <text evidence="3">The sequence shown here is derived from an EMBL/GenBank/DDBJ whole genome shotgun (WGS) entry which is preliminary data.</text>
</comment>
<evidence type="ECO:0000313" key="4">
    <source>
        <dbReference type="Proteomes" id="UP000582646"/>
    </source>
</evidence>
<sequence>MADLRSLPREQELHFNNRNIAEFRDNGGRVGGAFDGFPLLLLTSVGAKSGVERTSPMAAFTVDGHTYVVGSAAGRDADPAWVHNIRKTPAVTVELGSTSYRATAVELERAERDRIFAVVSAQAPGFAEYQRLTERVIPVFEIVPSTTEGN</sequence>
<keyword evidence="4" id="KW-1185">Reference proteome</keyword>
<evidence type="ECO:0000256" key="1">
    <source>
        <dbReference type="ARBA" id="ARBA00008710"/>
    </source>
</evidence>
<dbReference type="SUPFAM" id="SSF50475">
    <property type="entry name" value="FMN-binding split barrel"/>
    <property type="match status" value="1"/>
</dbReference>
<gene>
    <name evidence="3" type="ORF">HF999_12490</name>
</gene>
<proteinExistence type="inferred from homology"/>
<dbReference type="Gene3D" id="2.30.110.10">
    <property type="entry name" value="Electron Transport, Fmn-binding Protein, Chain A"/>
    <property type="match status" value="1"/>
</dbReference>
<dbReference type="AlphaFoldDB" id="A0A846X3R5"/>
<dbReference type="Proteomes" id="UP000582646">
    <property type="component" value="Unassembled WGS sequence"/>
</dbReference>
<dbReference type="GO" id="GO:0016491">
    <property type="term" value="F:oxidoreductase activity"/>
    <property type="evidence" value="ECO:0007669"/>
    <property type="project" value="InterPro"/>
</dbReference>
<dbReference type="InterPro" id="IPR004378">
    <property type="entry name" value="F420H2_quin_Rdtase"/>
</dbReference>
<dbReference type="Pfam" id="PF04075">
    <property type="entry name" value="F420H2_quin_red"/>
    <property type="match status" value="1"/>
</dbReference>
<organism evidence="3 4">
    <name type="scientific">Tsukamurella spumae</name>
    <dbReference type="NCBI Taxonomy" id="44753"/>
    <lineage>
        <taxon>Bacteria</taxon>
        <taxon>Bacillati</taxon>
        <taxon>Actinomycetota</taxon>
        <taxon>Actinomycetes</taxon>
        <taxon>Mycobacteriales</taxon>
        <taxon>Tsukamurellaceae</taxon>
        <taxon>Tsukamurella</taxon>
    </lineage>
</organism>
<dbReference type="PANTHER" id="PTHR39428">
    <property type="entry name" value="F420H(2)-DEPENDENT QUINONE REDUCTASE RV1261C"/>
    <property type="match status" value="1"/>
</dbReference>
<evidence type="ECO:0000256" key="2">
    <source>
        <dbReference type="ARBA" id="ARBA00049106"/>
    </source>
</evidence>
<reference evidence="3 4" key="1">
    <citation type="submission" date="2020-04" db="EMBL/GenBank/DDBJ databases">
        <title>MicrobeNet Type strains.</title>
        <authorList>
            <person name="Nicholson A.C."/>
        </authorList>
    </citation>
    <scope>NUCLEOTIDE SEQUENCE [LARGE SCALE GENOMIC DNA]</scope>
    <source>
        <strain evidence="3 4">DSM 44113</strain>
    </source>
</reference>
<comment type="catalytic activity">
    <reaction evidence="2">
        <text>oxidized coenzyme F420-(gamma-L-Glu)(n) + a quinol + H(+) = reduced coenzyme F420-(gamma-L-Glu)(n) + a quinone</text>
        <dbReference type="Rhea" id="RHEA:39663"/>
        <dbReference type="Rhea" id="RHEA-COMP:12939"/>
        <dbReference type="Rhea" id="RHEA-COMP:14378"/>
        <dbReference type="ChEBI" id="CHEBI:15378"/>
        <dbReference type="ChEBI" id="CHEBI:24646"/>
        <dbReference type="ChEBI" id="CHEBI:132124"/>
        <dbReference type="ChEBI" id="CHEBI:133980"/>
        <dbReference type="ChEBI" id="CHEBI:139511"/>
    </reaction>
</comment>
<comment type="similarity">
    <text evidence="1">Belongs to the F420H(2)-dependent quinone reductase family.</text>
</comment>
<dbReference type="InterPro" id="IPR012349">
    <property type="entry name" value="Split_barrel_FMN-bd"/>
</dbReference>
<name>A0A846X3R5_9ACTN</name>
<dbReference type="PANTHER" id="PTHR39428:SF1">
    <property type="entry name" value="F420H(2)-DEPENDENT QUINONE REDUCTASE RV1261C"/>
    <property type="match status" value="1"/>
</dbReference>
<accession>A0A846X3R5</accession>
<protein>
    <submittedName>
        <fullName evidence="3">Nitroreductase family deazaflavin-dependent oxidoreductase</fullName>
    </submittedName>
</protein>
<dbReference type="RefSeq" id="WP_168546188.1">
    <property type="nucleotide sequence ID" value="NZ_BAAAKS010000008.1"/>
</dbReference>
<dbReference type="GO" id="GO:0005886">
    <property type="term" value="C:plasma membrane"/>
    <property type="evidence" value="ECO:0007669"/>
    <property type="project" value="TreeGrafter"/>
</dbReference>
<dbReference type="EMBL" id="JAAXOQ010000015">
    <property type="protein sequence ID" value="NKY19186.1"/>
    <property type="molecule type" value="Genomic_DNA"/>
</dbReference>
<evidence type="ECO:0000313" key="3">
    <source>
        <dbReference type="EMBL" id="NKY19186.1"/>
    </source>
</evidence>